<dbReference type="GeneID" id="87862000"/>
<feature type="non-terminal residue" evidence="1">
    <location>
        <position position="1"/>
    </location>
</feature>
<protein>
    <submittedName>
        <fullName evidence="1">Uncharacterized protein</fullName>
    </submittedName>
</protein>
<proteinExistence type="predicted"/>
<sequence length="70" mass="8208">FDNALRIYPTNTIVNEHNLHHLEELQSPIFIIKFTNILPNAKNVKYTNTSNLHTKFTYIKGNRIILTENL</sequence>
<evidence type="ECO:0000313" key="2">
    <source>
        <dbReference type="Proteomes" id="UP001278500"/>
    </source>
</evidence>
<accession>A0AAE0MPZ9</accession>
<dbReference type="AlphaFoldDB" id="A0AAE0MPZ9"/>
<evidence type="ECO:0000313" key="1">
    <source>
        <dbReference type="EMBL" id="KAK3340307.1"/>
    </source>
</evidence>
<comment type="caution">
    <text evidence="1">The sequence shown here is derived from an EMBL/GenBank/DDBJ whole genome shotgun (WGS) entry which is preliminary data.</text>
</comment>
<dbReference type="EMBL" id="JAUEPP010000006">
    <property type="protein sequence ID" value="KAK3340307.1"/>
    <property type="molecule type" value="Genomic_DNA"/>
</dbReference>
<keyword evidence="2" id="KW-1185">Reference proteome</keyword>
<gene>
    <name evidence="1" type="ORF">B0H65DRAFT_429809</name>
</gene>
<organism evidence="1 2">
    <name type="scientific">Neurospora tetraspora</name>
    <dbReference type="NCBI Taxonomy" id="94610"/>
    <lineage>
        <taxon>Eukaryota</taxon>
        <taxon>Fungi</taxon>
        <taxon>Dikarya</taxon>
        <taxon>Ascomycota</taxon>
        <taxon>Pezizomycotina</taxon>
        <taxon>Sordariomycetes</taxon>
        <taxon>Sordariomycetidae</taxon>
        <taxon>Sordariales</taxon>
        <taxon>Sordariaceae</taxon>
        <taxon>Neurospora</taxon>
    </lineage>
</organism>
<reference evidence="1" key="1">
    <citation type="journal article" date="2023" name="Mol. Phylogenet. Evol.">
        <title>Genome-scale phylogeny and comparative genomics of the fungal order Sordariales.</title>
        <authorList>
            <person name="Hensen N."/>
            <person name="Bonometti L."/>
            <person name="Westerberg I."/>
            <person name="Brannstrom I.O."/>
            <person name="Guillou S."/>
            <person name="Cros-Aarteil S."/>
            <person name="Calhoun S."/>
            <person name="Haridas S."/>
            <person name="Kuo A."/>
            <person name="Mondo S."/>
            <person name="Pangilinan J."/>
            <person name="Riley R."/>
            <person name="LaButti K."/>
            <person name="Andreopoulos B."/>
            <person name="Lipzen A."/>
            <person name="Chen C."/>
            <person name="Yan M."/>
            <person name="Daum C."/>
            <person name="Ng V."/>
            <person name="Clum A."/>
            <person name="Steindorff A."/>
            <person name="Ohm R.A."/>
            <person name="Martin F."/>
            <person name="Silar P."/>
            <person name="Natvig D.O."/>
            <person name="Lalanne C."/>
            <person name="Gautier V."/>
            <person name="Ament-Velasquez S.L."/>
            <person name="Kruys A."/>
            <person name="Hutchinson M.I."/>
            <person name="Powell A.J."/>
            <person name="Barry K."/>
            <person name="Miller A.N."/>
            <person name="Grigoriev I.V."/>
            <person name="Debuchy R."/>
            <person name="Gladieux P."/>
            <person name="Hiltunen Thoren M."/>
            <person name="Johannesson H."/>
        </authorList>
    </citation>
    <scope>NUCLEOTIDE SEQUENCE</scope>
    <source>
        <strain evidence="1">CBS 560.94</strain>
    </source>
</reference>
<name>A0AAE0MPZ9_9PEZI</name>
<dbReference type="RefSeq" id="XP_062679249.1">
    <property type="nucleotide sequence ID" value="XM_062824846.1"/>
</dbReference>
<dbReference type="Proteomes" id="UP001278500">
    <property type="component" value="Unassembled WGS sequence"/>
</dbReference>
<reference evidence="1" key="2">
    <citation type="submission" date="2023-06" db="EMBL/GenBank/DDBJ databases">
        <authorList>
            <consortium name="Lawrence Berkeley National Laboratory"/>
            <person name="Haridas S."/>
            <person name="Hensen N."/>
            <person name="Bonometti L."/>
            <person name="Westerberg I."/>
            <person name="Brannstrom I.O."/>
            <person name="Guillou S."/>
            <person name="Cros-Aarteil S."/>
            <person name="Calhoun S."/>
            <person name="Kuo A."/>
            <person name="Mondo S."/>
            <person name="Pangilinan J."/>
            <person name="Riley R."/>
            <person name="Labutti K."/>
            <person name="Andreopoulos B."/>
            <person name="Lipzen A."/>
            <person name="Chen C."/>
            <person name="Yanf M."/>
            <person name="Daum C."/>
            <person name="Ng V."/>
            <person name="Clum A."/>
            <person name="Steindorff A."/>
            <person name="Ohm R."/>
            <person name="Martin F."/>
            <person name="Silar P."/>
            <person name="Natvig D."/>
            <person name="Lalanne C."/>
            <person name="Gautier V."/>
            <person name="Ament-Velasquez S.L."/>
            <person name="Kruys A."/>
            <person name="Hutchinson M.I."/>
            <person name="Powell A.J."/>
            <person name="Barry K."/>
            <person name="Miller A.N."/>
            <person name="Grigoriev I.V."/>
            <person name="Debuchy R."/>
            <person name="Gladieux P."/>
            <person name="Thoren M.H."/>
            <person name="Johannesson H."/>
        </authorList>
    </citation>
    <scope>NUCLEOTIDE SEQUENCE</scope>
    <source>
        <strain evidence="1">CBS 560.94</strain>
    </source>
</reference>